<organism evidence="2 3">
    <name type="scientific">Paenibacillus glycanilyticus</name>
    <dbReference type="NCBI Taxonomy" id="126569"/>
    <lineage>
        <taxon>Bacteria</taxon>
        <taxon>Bacillati</taxon>
        <taxon>Bacillota</taxon>
        <taxon>Bacilli</taxon>
        <taxon>Bacillales</taxon>
        <taxon>Paenibacillaceae</taxon>
        <taxon>Paenibacillus</taxon>
    </lineage>
</organism>
<keyword evidence="3" id="KW-1185">Reference proteome</keyword>
<dbReference type="Pfam" id="PF14168">
    <property type="entry name" value="YjzC"/>
    <property type="match status" value="1"/>
</dbReference>
<evidence type="ECO:0000313" key="2">
    <source>
        <dbReference type="EMBL" id="GMK43830.1"/>
    </source>
</evidence>
<feature type="region of interest" description="Disordered" evidence="1">
    <location>
        <begin position="40"/>
        <end position="61"/>
    </location>
</feature>
<dbReference type="EMBL" id="BTCL01000002">
    <property type="protein sequence ID" value="GMK43830.1"/>
    <property type="molecule type" value="Genomic_DNA"/>
</dbReference>
<gene>
    <name evidence="2" type="primary">yjzC</name>
    <name evidence="2" type="ORF">PghCCS26_09570</name>
</gene>
<proteinExistence type="predicted"/>
<evidence type="ECO:0000313" key="3">
    <source>
        <dbReference type="Proteomes" id="UP001285921"/>
    </source>
</evidence>
<evidence type="ECO:0008006" key="4">
    <source>
        <dbReference type="Google" id="ProtNLM"/>
    </source>
</evidence>
<dbReference type="InterPro" id="IPR025549">
    <property type="entry name" value="YjzC"/>
</dbReference>
<evidence type="ECO:0000256" key="1">
    <source>
        <dbReference type="SAM" id="MobiDB-lite"/>
    </source>
</evidence>
<reference evidence="2 3" key="1">
    <citation type="submission" date="2023-05" db="EMBL/GenBank/DDBJ databases">
        <title>Draft genome of Paenibacillus sp. CCS26.</title>
        <authorList>
            <person name="Akita H."/>
            <person name="Shinto Y."/>
            <person name="Kimura Z."/>
        </authorList>
    </citation>
    <scope>NUCLEOTIDE SEQUENCE [LARGE SCALE GENOMIC DNA]</scope>
    <source>
        <strain evidence="2 3">CCS26</strain>
    </source>
</reference>
<comment type="caution">
    <text evidence="2">The sequence shown here is derived from an EMBL/GenBank/DDBJ whole genome shotgun (WGS) entry which is preliminary data.</text>
</comment>
<name>A0ABQ6NI71_9BACL</name>
<feature type="compositionally biased region" description="Basic and acidic residues" evidence="1">
    <location>
        <begin position="40"/>
        <end position="52"/>
    </location>
</feature>
<protein>
    <recommendedName>
        <fullName evidence="4">YjzC family protein</fullName>
    </recommendedName>
</protein>
<dbReference type="RefSeq" id="WP_201003127.1">
    <property type="nucleotide sequence ID" value="NZ_BTCL01000002.1"/>
</dbReference>
<dbReference type="Proteomes" id="UP001285921">
    <property type="component" value="Unassembled WGS sequence"/>
</dbReference>
<sequence>MGEWTLFSPGDSAPNDGVYIETGDNSFHMGITNPQKVRLKRGDKFPETSNHERRWKRMGHN</sequence>
<accession>A0ABQ6NI71</accession>